<proteinExistence type="predicted"/>
<reference evidence="1 2" key="1">
    <citation type="journal article" date="2019" name="Int. J. Syst. Evol. Microbiol.">
        <title>The Global Catalogue of Microorganisms (GCM) 10K type strain sequencing project: providing services to taxonomists for standard genome sequencing and annotation.</title>
        <authorList>
            <consortium name="The Broad Institute Genomics Platform"/>
            <consortium name="The Broad Institute Genome Sequencing Center for Infectious Disease"/>
            <person name="Wu L."/>
            <person name="Ma J."/>
        </authorList>
    </citation>
    <scope>NUCLEOTIDE SEQUENCE [LARGE SCALE GENOMIC DNA]</scope>
    <source>
        <strain evidence="1 2">YIM 94188</strain>
    </source>
</reference>
<dbReference type="EMBL" id="JBHSXH010000015">
    <property type="protein sequence ID" value="MFC6826649.1"/>
    <property type="molecule type" value="Genomic_DNA"/>
</dbReference>
<name>A0ABD5U2N9_9EURY</name>
<gene>
    <name evidence="1" type="ORF">ACFQEV_16865</name>
</gene>
<dbReference type="AlphaFoldDB" id="A0ABD5U2N9"/>
<evidence type="ECO:0000313" key="1">
    <source>
        <dbReference type="EMBL" id="MFC6826649.1"/>
    </source>
</evidence>
<comment type="caution">
    <text evidence="1">The sequence shown here is derived from an EMBL/GenBank/DDBJ whole genome shotgun (WGS) entry which is preliminary data.</text>
</comment>
<sequence length="147" mass="16467">MFDIQPTLMGSLLTASASLFGALVGAVVPQQISMRNRRKNLRLALRSEINQIFLHELHVDVLAEFTEAGNLSQLLPTTVYHANAGQIGQLSSDEIEAIVTVYSKIDSITLYFERTSHEELSWEYLDRFSADFAEAHSKAIAEIDKRL</sequence>
<protein>
    <recommendedName>
        <fullName evidence="3">Minor tail protein</fullName>
    </recommendedName>
</protein>
<dbReference type="Proteomes" id="UP001596408">
    <property type="component" value="Unassembled WGS sequence"/>
</dbReference>
<keyword evidence="2" id="KW-1185">Reference proteome</keyword>
<accession>A0ABD5U2N9</accession>
<evidence type="ECO:0000313" key="2">
    <source>
        <dbReference type="Proteomes" id="UP001596408"/>
    </source>
</evidence>
<organism evidence="1 2">
    <name type="scientific">Halopelagius fulvigenes</name>
    <dbReference type="NCBI Taxonomy" id="1198324"/>
    <lineage>
        <taxon>Archaea</taxon>
        <taxon>Methanobacteriati</taxon>
        <taxon>Methanobacteriota</taxon>
        <taxon>Stenosarchaea group</taxon>
        <taxon>Halobacteria</taxon>
        <taxon>Halobacteriales</taxon>
        <taxon>Haloferacaceae</taxon>
    </lineage>
</organism>
<dbReference type="RefSeq" id="WP_379698575.1">
    <property type="nucleotide sequence ID" value="NZ_JBHSXH010000015.1"/>
</dbReference>
<evidence type="ECO:0008006" key="3">
    <source>
        <dbReference type="Google" id="ProtNLM"/>
    </source>
</evidence>